<evidence type="ECO:0000259" key="9">
    <source>
        <dbReference type="Pfam" id="PF07715"/>
    </source>
</evidence>
<keyword evidence="3 7" id="KW-1134">Transmembrane beta strand</keyword>
<dbReference type="FunFam" id="2.170.130.10:FF:000008">
    <property type="entry name" value="SusC/RagA family TonB-linked outer membrane protein"/>
    <property type="match status" value="1"/>
</dbReference>
<dbReference type="SUPFAM" id="SSF49464">
    <property type="entry name" value="Carboxypeptidase regulatory domain-like"/>
    <property type="match status" value="1"/>
</dbReference>
<evidence type="ECO:0000256" key="6">
    <source>
        <dbReference type="ARBA" id="ARBA00023237"/>
    </source>
</evidence>
<gene>
    <name evidence="10" type="ORF">DWX04_01205</name>
</gene>
<keyword evidence="8" id="KW-0732">Signal</keyword>
<evidence type="ECO:0000256" key="7">
    <source>
        <dbReference type="PROSITE-ProRule" id="PRU01360"/>
    </source>
</evidence>
<dbReference type="AlphaFoldDB" id="A0A412UDH0"/>
<evidence type="ECO:0000256" key="5">
    <source>
        <dbReference type="ARBA" id="ARBA00023136"/>
    </source>
</evidence>
<feature type="domain" description="TonB-dependent receptor plug" evidence="9">
    <location>
        <begin position="115"/>
        <end position="223"/>
    </location>
</feature>
<accession>A0A412UDH0</accession>
<evidence type="ECO:0000256" key="3">
    <source>
        <dbReference type="ARBA" id="ARBA00022452"/>
    </source>
</evidence>
<evidence type="ECO:0000256" key="1">
    <source>
        <dbReference type="ARBA" id="ARBA00004571"/>
    </source>
</evidence>
<keyword evidence="10" id="KW-0675">Receptor</keyword>
<dbReference type="EMBL" id="QRXI01000001">
    <property type="protein sequence ID" value="RGT98535.1"/>
    <property type="molecule type" value="Genomic_DNA"/>
</dbReference>
<sequence length="1042" mass="115143">MKRKLMLLLTCLFVGIGLVTAQITKVTGTVISEEDGLPVVGASILVKGTTVGTVTDMDGKFTLSNVPSSAKTLVVSFIGMASQEVSIKQNVSIILKSDTEMLDDVVVVAYGTAKKSSFTGSATAVSGEKIAKMQVSSVSKALEGAAAGVQVINTSGQPGENAKIRIRGIGSFSASSAPLYVVDGMPYDEESVNALNPADIESMSILKDAASAALYGSRAANGVVMITTKKGMVDKSKVTLDARWGVNTRGVPEYDIMKDQREYVLTAWNTLKNQSTGAEASEELIGSIGYNPFIGVANNAMVSADGVVSSAALRHNDDWADAALHNGMRQEYNLSLQGGNAKTTHFLSLGYLKDEGILRHTDFERISARANINHTVNKFIDINGNLAYARAEKNAGQSQNASLSNYSNAFMFTQQIAPIYPVYAYDENGNRIYDEEGNTVYDFGDGTYSTRMGGFSNQNVAANSGLDVHQTLNDNFNGRGTININIIDGLKATANIGYDLMNQIRTDHMNQLYGDAANVNGRTYKYNQRIESFTANQLLTYSKAFGHHNIDIMAGHESYSYTLKYQYTHKYNFYTIGNPEFNNAITMSDMNSYTQEHSMESFFGRVNYDFDNKYYLSASIRSDESSKFHPDHRRGTFWSVGGSWRLTQEEFLKDVEWLSNLKLKASYGTQGNDGILDINGYVVYQPYLKQYSVTNNNGDFSVVETYRGNKDLTWEKSKNLNIGLEAAFLNNRLKLETEYFLKKTSDMLYNMPYPISSGISYVPMNLLDMQNKGIEFTISATPIQTKDFIWNLSFNGTHYSNKILNLPEDKRENGIIHGTASLFRLMEGGSIYDLYTYEYAGVNPETGAAQWYMDEKDANGKVTGRTVTEDYTQASKYELGSTLPDFQGGFSTDFAYKGIDLSIATNFQIGGKIYDSMYSSFMHAGSNIGSNWHKDILNAWTPENKNTNVPIMDGAQNSNSQSSRFLINASFFNIRNISLGYTFPKEWMKAISASSARIYVSADNVALFSKRKGMDPRQYAYGYSAANYSAIRTLSFGINLNF</sequence>
<dbReference type="PROSITE" id="PS52016">
    <property type="entry name" value="TONB_DEPENDENT_REC_3"/>
    <property type="match status" value="1"/>
</dbReference>
<keyword evidence="5 7" id="KW-0472">Membrane</keyword>
<dbReference type="InterPro" id="IPR023996">
    <property type="entry name" value="TonB-dep_OMP_SusC/RagA"/>
</dbReference>
<dbReference type="RefSeq" id="WP_016271945.1">
    <property type="nucleotide sequence ID" value="NZ_CAXTCG010000056.1"/>
</dbReference>
<organism evidence="10 11">
    <name type="scientific">Phocaeicola vulgatus</name>
    <name type="common">Bacteroides vulgatus</name>
    <dbReference type="NCBI Taxonomy" id="821"/>
    <lineage>
        <taxon>Bacteria</taxon>
        <taxon>Pseudomonadati</taxon>
        <taxon>Bacteroidota</taxon>
        <taxon>Bacteroidia</taxon>
        <taxon>Bacteroidales</taxon>
        <taxon>Bacteroidaceae</taxon>
        <taxon>Phocaeicola</taxon>
    </lineage>
</organism>
<dbReference type="GO" id="GO:0009279">
    <property type="term" value="C:cell outer membrane"/>
    <property type="evidence" value="ECO:0007669"/>
    <property type="project" value="UniProtKB-SubCell"/>
</dbReference>
<dbReference type="NCBIfam" id="TIGR04056">
    <property type="entry name" value="OMP_RagA_SusC"/>
    <property type="match status" value="1"/>
</dbReference>
<dbReference type="Gene3D" id="2.60.40.1120">
    <property type="entry name" value="Carboxypeptidase-like, regulatory domain"/>
    <property type="match status" value="1"/>
</dbReference>
<dbReference type="Gene3D" id="2.170.130.10">
    <property type="entry name" value="TonB-dependent receptor, plug domain"/>
    <property type="match status" value="1"/>
</dbReference>
<keyword evidence="6 7" id="KW-0998">Cell outer membrane</keyword>
<comment type="caution">
    <text evidence="10">The sequence shown here is derived from an EMBL/GenBank/DDBJ whole genome shotgun (WGS) entry which is preliminary data.</text>
</comment>
<feature type="chain" id="PRO_5030091274" evidence="8">
    <location>
        <begin position="22"/>
        <end position="1042"/>
    </location>
</feature>
<dbReference type="Gene3D" id="2.40.170.20">
    <property type="entry name" value="TonB-dependent receptor, beta-barrel domain"/>
    <property type="match status" value="1"/>
</dbReference>
<evidence type="ECO:0000313" key="11">
    <source>
        <dbReference type="Proteomes" id="UP000283833"/>
    </source>
</evidence>
<dbReference type="Proteomes" id="UP000283833">
    <property type="component" value="Unassembled WGS sequence"/>
</dbReference>
<comment type="subcellular location">
    <subcellularLocation>
        <location evidence="1 7">Cell outer membrane</location>
        <topology evidence="1 7">Multi-pass membrane protein</topology>
    </subcellularLocation>
</comment>
<keyword evidence="4 7" id="KW-0812">Transmembrane</keyword>
<keyword evidence="2 7" id="KW-0813">Transport</keyword>
<dbReference type="NCBIfam" id="TIGR04057">
    <property type="entry name" value="SusC_RagA_signa"/>
    <property type="match status" value="1"/>
</dbReference>
<dbReference type="SUPFAM" id="SSF56935">
    <property type="entry name" value="Porins"/>
    <property type="match status" value="1"/>
</dbReference>
<dbReference type="InterPro" id="IPR037066">
    <property type="entry name" value="Plug_dom_sf"/>
</dbReference>
<dbReference type="InterPro" id="IPR012910">
    <property type="entry name" value="Plug_dom"/>
</dbReference>
<name>A0A412UDH0_PHOVU</name>
<dbReference type="InterPro" id="IPR039426">
    <property type="entry name" value="TonB-dep_rcpt-like"/>
</dbReference>
<reference evidence="10 11" key="1">
    <citation type="submission" date="2018-08" db="EMBL/GenBank/DDBJ databases">
        <title>A genome reference for cultivated species of the human gut microbiota.</title>
        <authorList>
            <person name="Zou Y."/>
            <person name="Xue W."/>
            <person name="Luo G."/>
        </authorList>
    </citation>
    <scope>NUCLEOTIDE SEQUENCE [LARGE SCALE GENOMIC DNA]</scope>
    <source>
        <strain evidence="10 11">AF18-14</strain>
    </source>
</reference>
<feature type="signal peptide" evidence="8">
    <location>
        <begin position="1"/>
        <end position="21"/>
    </location>
</feature>
<proteinExistence type="inferred from homology"/>
<protein>
    <submittedName>
        <fullName evidence="10">TonB-dependent receptor</fullName>
    </submittedName>
</protein>
<dbReference type="InterPro" id="IPR023997">
    <property type="entry name" value="TonB-dep_OMP_SusC/RagA_CS"/>
</dbReference>
<dbReference type="Pfam" id="PF07715">
    <property type="entry name" value="Plug"/>
    <property type="match status" value="1"/>
</dbReference>
<dbReference type="InterPro" id="IPR036942">
    <property type="entry name" value="Beta-barrel_TonB_sf"/>
</dbReference>
<evidence type="ECO:0000256" key="8">
    <source>
        <dbReference type="SAM" id="SignalP"/>
    </source>
</evidence>
<dbReference type="InterPro" id="IPR008969">
    <property type="entry name" value="CarboxyPept-like_regulatory"/>
</dbReference>
<evidence type="ECO:0000256" key="4">
    <source>
        <dbReference type="ARBA" id="ARBA00022692"/>
    </source>
</evidence>
<evidence type="ECO:0000256" key="2">
    <source>
        <dbReference type="ARBA" id="ARBA00022448"/>
    </source>
</evidence>
<evidence type="ECO:0000313" key="10">
    <source>
        <dbReference type="EMBL" id="RGT98535.1"/>
    </source>
</evidence>
<comment type="similarity">
    <text evidence="7">Belongs to the TonB-dependent receptor family.</text>
</comment>
<dbReference type="Pfam" id="PF13715">
    <property type="entry name" value="CarbopepD_reg_2"/>
    <property type="match status" value="1"/>
</dbReference>